<sequence length="459" mass="52447">MTTLAEFMILFGGDNRPLMLEKPLYDSWKNIMELYIQNREHGRMILESVEQGLLIWPTIEENRVIRTKKYAELSVTEKIQADCDLKATNIILQRLPSDVYSLVNHHRVAKDLWERGRPNSYAAGTSGTRSNTSRTGRRTSGQQRIVKCFNCQREGHMARQCTEPKRKRDATWFKDKVLLVEAQGNGKVLNKEKLEFLADPGIAEGPVTQKVITNNATYQADDLDAYDSNCDDITTAKVALMANLSCYSYSSDVLSEYLLETQNAAVQDTNYSTQQDAMILSVFEQISNQVTNCNKVNKDNLIANESLFSKLERYKERVKLLEERQNMDLSTREKLIIDDIIWDKNAQFADFEKEINTLKQTLSEQLKEKDSLTTTFNVLKNESKEKEAKNIDKEITLEKKPILDAHLQIAPDANKPNPLPVEDADLVAPTSNNFLQPVLIKWNLDRSFSFPSDDDEAEC</sequence>
<feature type="domain" description="CCHC-type" evidence="4">
    <location>
        <begin position="147"/>
        <end position="163"/>
    </location>
</feature>
<organism evidence="5 6">
    <name type="scientific">Tanacetum coccineum</name>
    <dbReference type="NCBI Taxonomy" id="301880"/>
    <lineage>
        <taxon>Eukaryota</taxon>
        <taxon>Viridiplantae</taxon>
        <taxon>Streptophyta</taxon>
        <taxon>Embryophyta</taxon>
        <taxon>Tracheophyta</taxon>
        <taxon>Spermatophyta</taxon>
        <taxon>Magnoliopsida</taxon>
        <taxon>eudicotyledons</taxon>
        <taxon>Gunneridae</taxon>
        <taxon>Pentapetalae</taxon>
        <taxon>asterids</taxon>
        <taxon>campanulids</taxon>
        <taxon>Asterales</taxon>
        <taxon>Asteraceae</taxon>
        <taxon>Asteroideae</taxon>
        <taxon>Anthemideae</taxon>
        <taxon>Anthemidinae</taxon>
        <taxon>Tanacetum</taxon>
    </lineage>
</organism>
<keyword evidence="6" id="KW-1185">Reference proteome</keyword>
<reference evidence="5" key="2">
    <citation type="submission" date="2022-01" db="EMBL/GenBank/DDBJ databases">
        <authorList>
            <person name="Yamashiro T."/>
            <person name="Shiraishi A."/>
            <person name="Satake H."/>
            <person name="Nakayama K."/>
        </authorList>
    </citation>
    <scope>NUCLEOTIDE SEQUENCE</scope>
</reference>
<evidence type="ECO:0000259" key="4">
    <source>
        <dbReference type="PROSITE" id="PS50158"/>
    </source>
</evidence>
<dbReference type="EMBL" id="BQNB010011608">
    <property type="protein sequence ID" value="GJS92799.1"/>
    <property type="molecule type" value="Genomic_DNA"/>
</dbReference>
<keyword evidence="1" id="KW-0862">Zinc</keyword>
<dbReference type="InterPro" id="IPR001878">
    <property type="entry name" value="Znf_CCHC"/>
</dbReference>
<dbReference type="PROSITE" id="PS50158">
    <property type="entry name" value="ZF_CCHC"/>
    <property type="match status" value="1"/>
</dbReference>
<keyword evidence="2" id="KW-0175">Coiled coil</keyword>
<dbReference type="SUPFAM" id="SSF57756">
    <property type="entry name" value="Retrovirus zinc finger-like domains"/>
    <property type="match status" value="1"/>
</dbReference>
<dbReference type="Proteomes" id="UP001151760">
    <property type="component" value="Unassembled WGS sequence"/>
</dbReference>
<feature type="region of interest" description="Disordered" evidence="3">
    <location>
        <begin position="119"/>
        <end position="141"/>
    </location>
</feature>
<dbReference type="InterPro" id="IPR036875">
    <property type="entry name" value="Znf_CCHC_sf"/>
</dbReference>
<keyword evidence="1" id="KW-0863">Zinc-finger</keyword>
<dbReference type="Gene3D" id="4.10.60.10">
    <property type="entry name" value="Zinc finger, CCHC-type"/>
    <property type="match status" value="1"/>
</dbReference>
<comment type="caution">
    <text evidence="5">The sequence shown here is derived from an EMBL/GenBank/DDBJ whole genome shotgun (WGS) entry which is preliminary data.</text>
</comment>
<accession>A0ABQ4ZR87</accession>
<evidence type="ECO:0000256" key="3">
    <source>
        <dbReference type="SAM" id="MobiDB-lite"/>
    </source>
</evidence>
<evidence type="ECO:0000256" key="2">
    <source>
        <dbReference type="SAM" id="Coils"/>
    </source>
</evidence>
<dbReference type="SMART" id="SM00343">
    <property type="entry name" value="ZnF_C2HC"/>
    <property type="match status" value="1"/>
</dbReference>
<feature type="coiled-coil region" evidence="2">
    <location>
        <begin position="348"/>
        <end position="375"/>
    </location>
</feature>
<evidence type="ECO:0000313" key="6">
    <source>
        <dbReference type="Proteomes" id="UP001151760"/>
    </source>
</evidence>
<gene>
    <name evidence="5" type="ORF">Tco_0799767</name>
</gene>
<protein>
    <submittedName>
        <fullName evidence="5">Retrovirus-related pol polyprotein from transposon TNT 1-94</fullName>
    </submittedName>
</protein>
<feature type="compositionally biased region" description="Low complexity" evidence="3">
    <location>
        <begin position="124"/>
        <end position="141"/>
    </location>
</feature>
<reference evidence="5" key="1">
    <citation type="journal article" date="2022" name="Int. J. Mol. Sci.">
        <title>Draft Genome of Tanacetum Coccineum: Genomic Comparison of Closely Related Tanacetum-Family Plants.</title>
        <authorList>
            <person name="Yamashiro T."/>
            <person name="Shiraishi A."/>
            <person name="Nakayama K."/>
            <person name="Satake H."/>
        </authorList>
    </citation>
    <scope>NUCLEOTIDE SEQUENCE</scope>
</reference>
<evidence type="ECO:0000313" key="5">
    <source>
        <dbReference type="EMBL" id="GJS92799.1"/>
    </source>
</evidence>
<keyword evidence="1" id="KW-0479">Metal-binding</keyword>
<name>A0ABQ4ZR87_9ASTR</name>
<dbReference type="Pfam" id="PF00098">
    <property type="entry name" value="zf-CCHC"/>
    <property type="match status" value="1"/>
</dbReference>
<evidence type="ECO:0000256" key="1">
    <source>
        <dbReference type="PROSITE-ProRule" id="PRU00047"/>
    </source>
</evidence>
<proteinExistence type="predicted"/>